<sequence>MQLYLFPFIQHEEQVSIALTSNRYQGSRLLGAVDPTQGPRLSQVTLPLILRGTISHLFQSFQSFIVNLLDKMTGISLYGVVRDIFRERNTSEVVFSLKIEDTTGTICAKLHFSHSWSLGRLSLRHTVYISGLTCSKTKYNRFQVVWFEKDAGASFASLSCLPALLNSSCLHKLTCQSDIKSQTSSMHICQIRLDPVAHCHVSTRFSHALCGHFVKEMPSGVLECSFCLCSCNAELMRSFHLKITLADEKGSQAKNKDENGNLFAWCTGQTALELLQIPPDEFYGPTEDEQIMYPYSLGNERFTVALVNCEKQGYRSNDNLMQEIDGVSWEISRAIKCD</sequence>
<evidence type="ECO:0000259" key="1">
    <source>
        <dbReference type="Pfam" id="PF17244"/>
    </source>
</evidence>
<dbReference type="AlphaFoldDB" id="A0AAV5K771"/>
<dbReference type="Pfam" id="PF17244">
    <property type="entry name" value="CDC24_OB3"/>
    <property type="match status" value="1"/>
</dbReference>
<evidence type="ECO:0000313" key="2">
    <source>
        <dbReference type="EMBL" id="GKV20510.1"/>
    </source>
</evidence>
<dbReference type="EMBL" id="BPVZ01000055">
    <property type="protein sequence ID" value="GKV20510.1"/>
    <property type="molecule type" value="Genomic_DNA"/>
</dbReference>
<comment type="caution">
    <text evidence="2">The sequence shown here is derived from an EMBL/GenBank/DDBJ whole genome shotgun (WGS) entry which is preliminary data.</text>
</comment>
<accession>A0AAV5K771</accession>
<gene>
    <name evidence="2" type="ORF">SLEP1_g30626</name>
</gene>
<reference evidence="2 3" key="1">
    <citation type="journal article" date="2021" name="Commun. Biol.">
        <title>The genome of Shorea leprosula (Dipterocarpaceae) highlights the ecological relevance of drought in aseasonal tropical rainforests.</title>
        <authorList>
            <person name="Ng K.K.S."/>
            <person name="Kobayashi M.J."/>
            <person name="Fawcett J.A."/>
            <person name="Hatakeyama M."/>
            <person name="Paape T."/>
            <person name="Ng C.H."/>
            <person name="Ang C.C."/>
            <person name="Tnah L.H."/>
            <person name="Lee C.T."/>
            <person name="Nishiyama T."/>
            <person name="Sese J."/>
            <person name="O'Brien M.J."/>
            <person name="Copetti D."/>
            <person name="Mohd Noor M.I."/>
            <person name="Ong R.C."/>
            <person name="Putra M."/>
            <person name="Sireger I.Z."/>
            <person name="Indrioko S."/>
            <person name="Kosugi Y."/>
            <person name="Izuno A."/>
            <person name="Isagi Y."/>
            <person name="Lee S.L."/>
            <person name="Shimizu K.K."/>
        </authorList>
    </citation>
    <scope>NUCLEOTIDE SEQUENCE [LARGE SCALE GENOMIC DNA]</scope>
    <source>
        <strain evidence="2">214</strain>
    </source>
</reference>
<protein>
    <recommendedName>
        <fullName evidence="1">Cell division control protein 24 OB domain-containing protein</fullName>
    </recommendedName>
</protein>
<dbReference type="InterPro" id="IPR035203">
    <property type="entry name" value="Cdc24_OB3"/>
</dbReference>
<name>A0AAV5K771_9ROSI</name>
<proteinExistence type="predicted"/>
<organism evidence="2 3">
    <name type="scientific">Rubroshorea leprosula</name>
    <dbReference type="NCBI Taxonomy" id="152421"/>
    <lineage>
        <taxon>Eukaryota</taxon>
        <taxon>Viridiplantae</taxon>
        <taxon>Streptophyta</taxon>
        <taxon>Embryophyta</taxon>
        <taxon>Tracheophyta</taxon>
        <taxon>Spermatophyta</taxon>
        <taxon>Magnoliopsida</taxon>
        <taxon>eudicotyledons</taxon>
        <taxon>Gunneridae</taxon>
        <taxon>Pentapetalae</taxon>
        <taxon>rosids</taxon>
        <taxon>malvids</taxon>
        <taxon>Malvales</taxon>
        <taxon>Dipterocarpaceae</taxon>
        <taxon>Rubroshorea</taxon>
    </lineage>
</organism>
<dbReference type="Proteomes" id="UP001054252">
    <property type="component" value="Unassembled WGS sequence"/>
</dbReference>
<feature type="domain" description="Cell division control protein 24 OB" evidence="1">
    <location>
        <begin position="67"/>
        <end position="297"/>
    </location>
</feature>
<dbReference type="PANTHER" id="PTHR36033:SF1">
    <property type="entry name" value="NUCLEIC ACID-BINDING PROTEINS SUPERFAMILY"/>
    <property type="match status" value="1"/>
</dbReference>
<evidence type="ECO:0000313" key="3">
    <source>
        <dbReference type="Proteomes" id="UP001054252"/>
    </source>
</evidence>
<dbReference type="PANTHER" id="PTHR36033">
    <property type="entry name" value="NUCLEIC ACID-BINDING PROTEINS SUPERFAMILY"/>
    <property type="match status" value="1"/>
</dbReference>
<keyword evidence="3" id="KW-1185">Reference proteome</keyword>